<comment type="caution">
    <text evidence="2">The sequence shown here is derived from an EMBL/GenBank/DDBJ whole genome shotgun (WGS) entry which is preliminary data.</text>
</comment>
<organism evidence="2 3">
    <name type="scientific">Halanaerobium polyolivorans</name>
    <dbReference type="NCBI Taxonomy" id="2886943"/>
    <lineage>
        <taxon>Bacteria</taxon>
        <taxon>Bacillati</taxon>
        <taxon>Bacillota</taxon>
        <taxon>Clostridia</taxon>
        <taxon>Halanaerobiales</taxon>
        <taxon>Halanaerobiaceae</taxon>
        <taxon>Halanaerobium</taxon>
    </lineage>
</organism>
<proteinExistence type="predicted"/>
<dbReference type="Proteomes" id="UP001199296">
    <property type="component" value="Unassembled WGS sequence"/>
</dbReference>
<feature type="transmembrane region" description="Helical" evidence="1">
    <location>
        <begin position="46"/>
        <end position="64"/>
    </location>
</feature>
<evidence type="ECO:0000313" key="3">
    <source>
        <dbReference type="Proteomes" id="UP001199296"/>
    </source>
</evidence>
<feature type="transmembrane region" description="Helical" evidence="1">
    <location>
        <begin position="6"/>
        <end position="39"/>
    </location>
</feature>
<keyword evidence="1" id="KW-1133">Transmembrane helix</keyword>
<evidence type="ECO:0000313" key="2">
    <source>
        <dbReference type="EMBL" id="MCC3146079.1"/>
    </source>
</evidence>
<evidence type="ECO:0000256" key="1">
    <source>
        <dbReference type="SAM" id="Phobius"/>
    </source>
</evidence>
<reference evidence="2 3" key="1">
    <citation type="submission" date="2021-10" db="EMBL/GenBank/DDBJ databases">
        <authorList>
            <person name="Grouzdev D.S."/>
            <person name="Pantiukh K.S."/>
            <person name="Krutkina M.S."/>
        </authorList>
    </citation>
    <scope>NUCLEOTIDE SEQUENCE [LARGE SCALE GENOMIC DNA]</scope>
    <source>
        <strain evidence="2 3">Z-7514</strain>
    </source>
</reference>
<feature type="transmembrane region" description="Helical" evidence="1">
    <location>
        <begin position="70"/>
        <end position="89"/>
    </location>
</feature>
<name>A0AAW4X2N5_9FIRM</name>
<feature type="non-terminal residue" evidence="2">
    <location>
        <position position="261"/>
    </location>
</feature>
<keyword evidence="1" id="KW-0472">Membrane</keyword>
<dbReference type="Gene3D" id="3.30.450.20">
    <property type="entry name" value="PAS domain"/>
    <property type="match status" value="1"/>
</dbReference>
<protein>
    <submittedName>
        <fullName evidence="2">Diguanylate cyclase</fullName>
    </submittedName>
</protein>
<keyword evidence="1" id="KW-0812">Transmembrane</keyword>
<keyword evidence="3" id="KW-1185">Reference proteome</keyword>
<sequence length="261" mass="30257">MLFDSLTIIVLGLLFIFIALFTTVEIILPLAILLIIYASYKYNKRGIIYSTLFAISLLLIQDLYTLELGLLELIIEIFIIIIAALYIYYSSIAREKLNSDLKERVKELSTLNNIAKITESYYGELETVLEKIASEIRSGYQYDKDSCVRISYENKEYKTDNFKESKWKHRTAITIDGQDKGEIEVFYLHKHPAEYNNTPFLKEEYELLDLLAARLSSIIKIIEQEKRVREQRNFLSITLNSIGDGVIITDKEGKIVRLNKT</sequence>
<dbReference type="InterPro" id="IPR035965">
    <property type="entry name" value="PAS-like_dom_sf"/>
</dbReference>
<dbReference type="SUPFAM" id="SSF55785">
    <property type="entry name" value="PYP-like sensor domain (PAS domain)"/>
    <property type="match status" value="1"/>
</dbReference>
<accession>A0AAW4X2N5</accession>
<dbReference type="AlphaFoldDB" id="A0AAW4X2N5"/>
<gene>
    <name evidence="2" type="ORF">LJ207_12275</name>
</gene>
<dbReference type="EMBL" id="JAJFAT010000047">
    <property type="protein sequence ID" value="MCC3146079.1"/>
    <property type="molecule type" value="Genomic_DNA"/>
</dbReference>